<proteinExistence type="predicted"/>
<keyword evidence="2" id="KW-1185">Reference proteome</keyword>
<gene>
    <name evidence="1" type="ORF">BJ138DRAFT_1086041</name>
</gene>
<reference evidence="1" key="1">
    <citation type="journal article" date="2021" name="New Phytol.">
        <title>Evolutionary innovations through gain and loss of genes in the ectomycorrhizal Boletales.</title>
        <authorList>
            <person name="Wu G."/>
            <person name="Miyauchi S."/>
            <person name="Morin E."/>
            <person name="Kuo A."/>
            <person name="Drula E."/>
            <person name="Varga T."/>
            <person name="Kohler A."/>
            <person name="Feng B."/>
            <person name="Cao Y."/>
            <person name="Lipzen A."/>
            <person name="Daum C."/>
            <person name="Hundley H."/>
            <person name="Pangilinan J."/>
            <person name="Johnson J."/>
            <person name="Barry K."/>
            <person name="LaButti K."/>
            <person name="Ng V."/>
            <person name="Ahrendt S."/>
            <person name="Min B."/>
            <person name="Choi I.G."/>
            <person name="Park H."/>
            <person name="Plett J.M."/>
            <person name="Magnuson J."/>
            <person name="Spatafora J.W."/>
            <person name="Nagy L.G."/>
            <person name="Henrissat B."/>
            <person name="Grigoriev I.V."/>
            <person name="Yang Z.L."/>
            <person name="Xu J."/>
            <person name="Martin F.M."/>
        </authorList>
    </citation>
    <scope>NUCLEOTIDE SEQUENCE</scope>
    <source>
        <strain evidence="1">ATCC 28755</strain>
    </source>
</reference>
<protein>
    <submittedName>
        <fullName evidence="1">DEAD-domain-containing protein</fullName>
    </submittedName>
</protein>
<organism evidence="1 2">
    <name type="scientific">Hygrophoropsis aurantiaca</name>
    <dbReference type="NCBI Taxonomy" id="72124"/>
    <lineage>
        <taxon>Eukaryota</taxon>
        <taxon>Fungi</taxon>
        <taxon>Dikarya</taxon>
        <taxon>Basidiomycota</taxon>
        <taxon>Agaricomycotina</taxon>
        <taxon>Agaricomycetes</taxon>
        <taxon>Agaricomycetidae</taxon>
        <taxon>Boletales</taxon>
        <taxon>Coniophorineae</taxon>
        <taxon>Hygrophoropsidaceae</taxon>
        <taxon>Hygrophoropsis</taxon>
    </lineage>
</organism>
<accession>A0ACB8AD94</accession>
<dbReference type="EMBL" id="MU267686">
    <property type="protein sequence ID" value="KAH7911186.1"/>
    <property type="molecule type" value="Genomic_DNA"/>
</dbReference>
<evidence type="ECO:0000313" key="1">
    <source>
        <dbReference type="EMBL" id="KAH7911186.1"/>
    </source>
</evidence>
<sequence length="758" mass="84239">MDDMDFIMTIDSDEDTSAPRNSAKSQVLDAEEAGLNPDFDFDLTRDPYADLLEADNHDIIRNVTKPSPFSVDDIIERRKLKASSSKRKREPESDEDNDSDDDGREELDDSDPLVTTDDNDNEDTENSSAESQDDAQSSWSTSEDSEQETQVEKDRKKAFFDSDAGPVDAHASFLTMNLSRPIHKSLTSLGFHKPTPIQAATIPVALVGKDVVGGAVTGSGKTAAFIIPMLERLLYREKGKNLAATRCLVLVPTRELAVQCFEVGSRLASHTDIRFCLVVGGLSIKSQEATLRSRPDVIIATPGRLIDHLHNSPSFTLDALDVLVLDEADRMLSDGFADELAEIVRACPSSRQTMLFSATMTDSVDELVRMSLNKPVRLFMDPKRTTARGLVQEFVRVRSEKEAERSAMVVALCKRTFKRRVIIFFRSKKLAHQMRVVFGLLDMKSEELHGDLTQEQRLKALQLFRDGMVDFLMATDLASRGLDIKGVETVINFDMPNQLAQYLHRVGRTARAGRSGRSVTLVGESDRKTLKAAIKYSTGEDNIRHRVIPADILLKWVQKVEDLKEAISSILQEEKEEKQIQQAEMELKKGENMIEHERDIFSRPARTWFQNEQEKSKSAATSKLQYEAGSSQSKAKQQSTDENKPKRDKYSGLSRKAKRRKMAIDEDKKSGDTGAVNAAIRLAKKEGRPTKIGVPLNVTKKSSKKSKSSHAARATAGGGGVFGKDLSQKIVRGEGIRAKKGDAVGGMGKKKGRKHIKK</sequence>
<comment type="caution">
    <text evidence="1">The sequence shown here is derived from an EMBL/GenBank/DDBJ whole genome shotgun (WGS) entry which is preliminary data.</text>
</comment>
<name>A0ACB8AD94_9AGAM</name>
<evidence type="ECO:0000313" key="2">
    <source>
        <dbReference type="Proteomes" id="UP000790377"/>
    </source>
</evidence>
<dbReference type="Proteomes" id="UP000790377">
    <property type="component" value="Unassembled WGS sequence"/>
</dbReference>